<feature type="binding site" evidence="5">
    <location>
        <position position="351"/>
    </location>
    <ligand>
        <name>Zn(2+)</name>
        <dbReference type="ChEBI" id="CHEBI:29105"/>
    </ligand>
</feature>
<keyword evidence="3 5" id="KW-0479">Metal-binding</keyword>
<evidence type="ECO:0000256" key="4">
    <source>
        <dbReference type="ARBA" id="ARBA00022833"/>
    </source>
</evidence>
<dbReference type="Gene3D" id="3.20.20.330">
    <property type="entry name" value="Homocysteine-binding-like domain"/>
    <property type="match status" value="1"/>
</dbReference>
<reference evidence="7" key="1">
    <citation type="submission" date="2014-08" db="EMBL/GenBank/DDBJ databases">
        <authorList>
            <person name="Sharma Rahul"/>
            <person name="Thines Marco"/>
        </authorList>
    </citation>
    <scope>NUCLEOTIDE SEQUENCE</scope>
</reference>
<dbReference type="EMBL" id="LN483345">
    <property type="protein sequence ID" value="CDZ98845.1"/>
    <property type="molecule type" value="Genomic_DNA"/>
</dbReference>
<evidence type="ECO:0000256" key="3">
    <source>
        <dbReference type="ARBA" id="ARBA00022723"/>
    </source>
</evidence>
<sequence>MVTNTFLQLLQPSATSAPSSSDLDIVVLDGGLGTTLRDTFKRNCEGDLWSSRLLAEDPDVIKQAHLAFFEAGAEIVLTCTYQAFIGGFVHQKFTEEEARGYMNKAVDLAAEARDEYVNGDKYDKATSKKLAVGLSLGSYGAILCNGEEFTGAYPESEQSVAYLKEFHLDRLRVFLPSFPRIDFIAFETTPLANEVIAIRQAMTELSSLSISVAGGGDIPFWIGLTCPAGEWADKGGAKAARESLWEGPGRLPDGVALNCTETSVLASIIPHLAPSSSSESKPNKPTLILYPNYNTAYMNETDNAASYWDTFDKGSKPARLTGPEWASQLISIASEANSSGSWASKIICGGCCGTQPDEISELRKLADGGR</sequence>
<organism evidence="7">
    <name type="scientific">Phaffia rhodozyma</name>
    <name type="common">Yeast</name>
    <name type="synonym">Xanthophyllomyces dendrorhous</name>
    <dbReference type="NCBI Taxonomy" id="264483"/>
    <lineage>
        <taxon>Eukaryota</taxon>
        <taxon>Fungi</taxon>
        <taxon>Dikarya</taxon>
        <taxon>Basidiomycota</taxon>
        <taxon>Agaricomycotina</taxon>
        <taxon>Tremellomycetes</taxon>
        <taxon>Cystofilobasidiales</taxon>
        <taxon>Mrakiaceae</taxon>
        <taxon>Phaffia</taxon>
    </lineage>
</organism>
<dbReference type="AlphaFoldDB" id="A0A0F7SKP1"/>
<dbReference type="GO" id="GO:0008898">
    <property type="term" value="F:S-adenosylmethionine-homocysteine S-methyltransferase activity"/>
    <property type="evidence" value="ECO:0007669"/>
    <property type="project" value="TreeGrafter"/>
</dbReference>
<dbReference type="Pfam" id="PF02574">
    <property type="entry name" value="S-methyl_trans"/>
    <property type="match status" value="1"/>
</dbReference>
<proteinExistence type="predicted"/>
<feature type="binding site" evidence="5">
    <location>
        <position position="352"/>
    </location>
    <ligand>
        <name>Zn(2+)</name>
        <dbReference type="ChEBI" id="CHEBI:29105"/>
    </ligand>
</feature>
<dbReference type="GO" id="GO:0046872">
    <property type="term" value="F:metal ion binding"/>
    <property type="evidence" value="ECO:0007669"/>
    <property type="project" value="UniProtKB-KW"/>
</dbReference>
<accession>A0A0F7SKP1</accession>
<dbReference type="PROSITE" id="PS50970">
    <property type="entry name" value="HCY"/>
    <property type="match status" value="1"/>
</dbReference>
<dbReference type="GO" id="GO:0033528">
    <property type="term" value="P:S-methylmethionine cycle"/>
    <property type="evidence" value="ECO:0007669"/>
    <property type="project" value="TreeGrafter"/>
</dbReference>
<protein>
    <submittedName>
        <fullName evidence="7">Homocysteine S-methyltransferase</fullName>
    </submittedName>
</protein>
<evidence type="ECO:0000313" key="7">
    <source>
        <dbReference type="EMBL" id="CDZ98845.1"/>
    </source>
</evidence>
<evidence type="ECO:0000256" key="2">
    <source>
        <dbReference type="ARBA" id="ARBA00022679"/>
    </source>
</evidence>
<keyword evidence="1 5" id="KW-0489">Methyltransferase</keyword>
<feature type="binding site" evidence="5">
    <location>
        <position position="259"/>
    </location>
    <ligand>
        <name>Zn(2+)</name>
        <dbReference type="ChEBI" id="CHEBI:29105"/>
    </ligand>
</feature>
<evidence type="ECO:0000259" key="6">
    <source>
        <dbReference type="PROSITE" id="PS50970"/>
    </source>
</evidence>
<dbReference type="GO" id="GO:0032259">
    <property type="term" value="P:methylation"/>
    <property type="evidence" value="ECO:0007669"/>
    <property type="project" value="UniProtKB-KW"/>
</dbReference>
<comment type="cofactor">
    <cofactor evidence="5">
        <name>Zn(2+)</name>
        <dbReference type="ChEBI" id="CHEBI:29105"/>
    </cofactor>
</comment>
<dbReference type="InterPro" id="IPR051486">
    <property type="entry name" value="Hcy_S-methyltransferase"/>
</dbReference>
<evidence type="ECO:0000256" key="5">
    <source>
        <dbReference type="PROSITE-ProRule" id="PRU00333"/>
    </source>
</evidence>
<dbReference type="PANTHER" id="PTHR46015">
    <property type="entry name" value="ZGC:172121"/>
    <property type="match status" value="1"/>
</dbReference>
<dbReference type="SUPFAM" id="SSF82282">
    <property type="entry name" value="Homocysteine S-methyltransferase"/>
    <property type="match status" value="1"/>
</dbReference>
<name>A0A0F7SKP1_PHARH</name>
<dbReference type="PANTHER" id="PTHR46015:SF1">
    <property type="entry name" value="HOMOCYSTEINE S-METHYLTRANSFERASE-LIKE ISOFORM 1"/>
    <property type="match status" value="1"/>
</dbReference>
<feature type="domain" description="Hcy-binding" evidence="6">
    <location>
        <begin position="14"/>
        <end position="366"/>
    </location>
</feature>
<dbReference type="InterPro" id="IPR003726">
    <property type="entry name" value="HCY_dom"/>
</dbReference>
<keyword evidence="4 5" id="KW-0862">Zinc</keyword>
<evidence type="ECO:0000256" key="1">
    <source>
        <dbReference type="ARBA" id="ARBA00022603"/>
    </source>
</evidence>
<dbReference type="InterPro" id="IPR036589">
    <property type="entry name" value="HCY_dom_sf"/>
</dbReference>
<keyword evidence="2 5" id="KW-0808">Transferase</keyword>
<dbReference type="GO" id="GO:0009086">
    <property type="term" value="P:methionine biosynthetic process"/>
    <property type="evidence" value="ECO:0007669"/>
    <property type="project" value="TreeGrafter"/>
</dbReference>